<protein>
    <recommendedName>
        <fullName evidence="5">ETS domain-containing protein</fullName>
    </recommendedName>
</protein>
<organism evidence="6 7">
    <name type="scientific">Megalurothrips usitatus</name>
    <name type="common">bean blossom thrips</name>
    <dbReference type="NCBI Taxonomy" id="439358"/>
    <lineage>
        <taxon>Eukaryota</taxon>
        <taxon>Metazoa</taxon>
        <taxon>Ecdysozoa</taxon>
        <taxon>Arthropoda</taxon>
        <taxon>Hexapoda</taxon>
        <taxon>Insecta</taxon>
        <taxon>Pterygota</taxon>
        <taxon>Neoptera</taxon>
        <taxon>Paraneoptera</taxon>
        <taxon>Thysanoptera</taxon>
        <taxon>Terebrantia</taxon>
        <taxon>Thripoidea</taxon>
        <taxon>Thripidae</taxon>
        <taxon>Megalurothrips</taxon>
    </lineage>
</organism>
<evidence type="ECO:0000256" key="2">
    <source>
        <dbReference type="ARBA" id="ARBA00023125"/>
    </source>
</evidence>
<evidence type="ECO:0000313" key="6">
    <source>
        <dbReference type="EMBL" id="KAJ1525536.1"/>
    </source>
</evidence>
<feature type="region of interest" description="Disordered" evidence="4">
    <location>
        <begin position="194"/>
        <end position="218"/>
    </location>
</feature>
<dbReference type="GO" id="GO:0005634">
    <property type="term" value="C:nucleus"/>
    <property type="evidence" value="ECO:0007669"/>
    <property type="project" value="UniProtKB-SubCell"/>
</dbReference>
<dbReference type="GO" id="GO:0000981">
    <property type="term" value="F:DNA-binding transcription factor activity, RNA polymerase II-specific"/>
    <property type="evidence" value="ECO:0007669"/>
    <property type="project" value="TreeGrafter"/>
</dbReference>
<keyword evidence="7" id="KW-1185">Reference proteome</keyword>
<keyword evidence="3" id="KW-0539">Nucleus</keyword>
<dbReference type="SUPFAM" id="SSF47769">
    <property type="entry name" value="SAM/Pointed domain"/>
    <property type="match status" value="1"/>
</dbReference>
<dbReference type="PRINTS" id="PR00454">
    <property type="entry name" value="ETSDOMAIN"/>
</dbReference>
<name>A0AAV7XHJ6_9NEOP</name>
<dbReference type="EMBL" id="JAPTSV010000008">
    <property type="protein sequence ID" value="KAJ1525536.1"/>
    <property type="molecule type" value="Genomic_DNA"/>
</dbReference>
<dbReference type="GO" id="GO:0043565">
    <property type="term" value="F:sequence-specific DNA binding"/>
    <property type="evidence" value="ECO:0007669"/>
    <property type="project" value="InterPro"/>
</dbReference>
<dbReference type="GO" id="GO:0030154">
    <property type="term" value="P:cell differentiation"/>
    <property type="evidence" value="ECO:0007669"/>
    <property type="project" value="TreeGrafter"/>
</dbReference>
<dbReference type="InterPro" id="IPR036390">
    <property type="entry name" value="WH_DNA-bd_sf"/>
</dbReference>
<dbReference type="InterPro" id="IPR000418">
    <property type="entry name" value="Ets_dom"/>
</dbReference>
<accession>A0AAV7XHJ6</accession>
<evidence type="ECO:0000256" key="4">
    <source>
        <dbReference type="SAM" id="MobiDB-lite"/>
    </source>
</evidence>
<feature type="domain" description="ETS" evidence="5">
    <location>
        <begin position="245"/>
        <end position="326"/>
    </location>
</feature>
<dbReference type="AlphaFoldDB" id="A0AAV7XHJ6"/>
<feature type="compositionally biased region" description="Low complexity" evidence="4">
    <location>
        <begin position="207"/>
        <end position="218"/>
    </location>
</feature>
<sequence>MHCGSSDGPLRKWNEIQVSKWLRKILISNGFKRRQVSDACKQLNGLNGLALPTLDECYLQTLLPATKRGRSPLSNHPGLASVIVREIGKVLAADRSHIPSPAPPEYADIPVEQWSADHVSQWLPHVLAEHISQDQVQYTCGKLQAVTGQALLTLDLQYLQSLLRPSGRKGEDPLPSQPDVPSIILNEVNKALSSAGRRLTRARTTPRRNPGGRPPSALSEAALAERRRLRRSVAANGDGPAYRKGKLWEFMVGLLRDPRYNPTVVRWVDEVEGVFCFTDTGEAARLWGQQGRNDKPMTYDKMSRALRNYVSGYFDKHPNKLYYKFGKNAKWNE</sequence>
<evidence type="ECO:0000313" key="7">
    <source>
        <dbReference type="Proteomes" id="UP001075354"/>
    </source>
</evidence>
<evidence type="ECO:0000256" key="3">
    <source>
        <dbReference type="RuleBase" id="RU004019"/>
    </source>
</evidence>
<keyword evidence="2 3" id="KW-0238">DNA-binding</keyword>
<dbReference type="Proteomes" id="UP001075354">
    <property type="component" value="Chromosome 8"/>
</dbReference>
<dbReference type="PANTHER" id="PTHR11849">
    <property type="entry name" value="ETS"/>
    <property type="match status" value="1"/>
</dbReference>
<dbReference type="InterPro" id="IPR013761">
    <property type="entry name" value="SAM/pointed_sf"/>
</dbReference>
<reference evidence="6" key="1">
    <citation type="submission" date="2022-12" db="EMBL/GenBank/DDBJ databases">
        <title>Chromosome-level genome assembly of the bean flower thrips Megalurothrips usitatus.</title>
        <authorList>
            <person name="Ma L."/>
            <person name="Liu Q."/>
            <person name="Li H."/>
            <person name="Cai W."/>
        </authorList>
    </citation>
    <scope>NUCLEOTIDE SEQUENCE</scope>
    <source>
        <strain evidence="6">Cailab_2022a</strain>
    </source>
</reference>
<proteinExistence type="inferred from homology"/>
<dbReference type="SUPFAM" id="SSF46785">
    <property type="entry name" value="Winged helix' DNA-binding domain"/>
    <property type="match status" value="1"/>
</dbReference>
<comment type="similarity">
    <text evidence="1 3">Belongs to the ETS family.</text>
</comment>
<dbReference type="Pfam" id="PF00178">
    <property type="entry name" value="Ets"/>
    <property type="match status" value="1"/>
</dbReference>
<dbReference type="SMART" id="SM00413">
    <property type="entry name" value="ETS"/>
    <property type="match status" value="1"/>
</dbReference>
<evidence type="ECO:0000256" key="1">
    <source>
        <dbReference type="ARBA" id="ARBA00005562"/>
    </source>
</evidence>
<gene>
    <name evidence="6" type="ORF">ONE63_010341</name>
</gene>
<dbReference type="PANTHER" id="PTHR11849:SF190">
    <property type="entry name" value="ETS-DOMAIN PROTEIN"/>
    <property type="match status" value="1"/>
</dbReference>
<dbReference type="Gene3D" id="1.10.10.10">
    <property type="entry name" value="Winged helix-like DNA-binding domain superfamily/Winged helix DNA-binding domain"/>
    <property type="match status" value="1"/>
</dbReference>
<dbReference type="InterPro" id="IPR046328">
    <property type="entry name" value="ETS_fam"/>
</dbReference>
<dbReference type="InterPro" id="IPR036388">
    <property type="entry name" value="WH-like_DNA-bd_sf"/>
</dbReference>
<evidence type="ECO:0000259" key="5">
    <source>
        <dbReference type="PROSITE" id="PS50061"/>
    </source>
</evidence>
<dbReference type="PROSITE" id="PS50061">
    <property type="entry name" value="ETS_DOMAIN_3"/>
    <property type="match status" value="1"/>
</dbReference>
<dbReference type="Gene3D" id="1.10.150.50">
    <property type="entry name" value="Transcription Factor, Ets-1"/>
    <property type="match status" value="1"/>
</dbReference>
<comment type="subcellular location">
    <subcellularLocation>
        <location evidence="3">Nucleus</location>
    </subcellularLocation>
</comment>
<comment type="caution">
    <text evidence="6">The sequence shown here is derived from an EMBL/GenBank/DDBJ whole genome shotgun (WGS) entry which is preliminary data.</text>
</comment>